<evidence type="ECO:0000313" key="2">
    <source>
        <dbReference type="Proteomes" id="UP000799757"/>
    </source>
</evidence>
<name>A0A6A6XBT9_9PLEO</name>
<dbReference type="Proteomes" id="UP000799757">
    <property type="component" value="Unassembled WGS sequence"/>
</dbReference>
<reference evidence="1" key="1">
    <citation type="journal article" date="2020" name="Stud. Mycol.">
        <title>101 Dothideomycetes genomes: a test case for predicting lifestyles and emergence of pathogens.</title>
        <authorList>
            <person name="Haridas S."/>
            <person name="Albert R."/>
            <person name="Binder M."/>
            <person name="Bloem J."/>
            <person name="Labutti K."/>
            <person name="Salamov A."/>
            <person name="Andreopoulos B."/>
            <person name="Baker S."/>
            <person name="Barry K."/>
            <person name="Bills G."/>
            <person name="Bluhm B."/>
            <person name="Cannon C."/>
            <person name="Castanera R."/>
            <person name="Culley D."/>
            <person name="Daum C."/>
            <person name="Ezra D."/>
            <person name="Gonzalez J."/>
            <person name="Henrissat B."/>
            <person name="Kuo A."/>
            <person name="Liang C."/>
            <person name="Lipzen A."/>
            <person name="Lutzoni F."/>
            <person name="Magnuson J."/>
            <person name="Mondo S."/>
            <person name="Nolan M."/>
            <person name="Ohm R."/>
            <person name="Pangilinan J."/>
            <person name="Park H.-J."/>
            <person name="Ramirez L."/>
            <person name="Alfaro M."/>
            <person name="Sun H."/>
            <person name="Tritt A."/>
            <person name="Yoshinaga Y."/>
            <person name="Zwiers L.-H."/>
            <person name="Turgeon B."/>
            <person name="Goodwin S."/>
            <person name="Spatafora J."/>
            <person name="Crous P."/>
            <person name="Grigoriev I."/>
        </authorList>
    </citation>
    <scope>NUCLEOTIDE SEQUENCE</scope>
    <source>
        <strain evidence="1">CBS 109.77</strain>
    </source>
</reference>
<sequence length="187" mass="21626">MHVSLDCGNSLFTHPSLNVQSRSHLLRKCPLSYLTAVIRLLLSRTSLIVQYRPYSASLQFSLIVSRIPFLVAQSIHQYRFQTSPILLAEDQARVVFASDHRLGNLRPVRNMHTDAFESYCAFCSPLYLRSWTTYIPTVSTLPSMRRNSLPTVHVPCSLLVVTSLHPFRIYIHYAILRRRLYAFRNFV</sequence>
<proteinExistence type="predicted"/>
<organism evidence="1 2">
    <name type="scientific">Melanomma pulvis-pyrius CBS 109.77</name>
    <dbReference type="NCBI Taxonomy" id="1314802"/>
    <lineage>
        <taxon>Eukaryota</taxon>
        <taxon>Fungi</taxon>
        <taxon>Dikarya</taxon>
        <taxon>Ascomycota</taxon>
        <taxon>Pezizomycotina</taxon>
        <taxon>Dothideomycetes</taxon>
        <taxon>Pleosporomycetidae</taxon>
        <taxon>Pleosporales</taxon>
        <taxon>Melanommataceae</taxon>
        <taxon>Melanomma</taxon>
    </lineage>
</organism>
<gene>
    <name evidence="1" type="ORF">K505DRAFT_35964</name>
</gene>
<dbReference type="EMBL" id="MU001916">
    <property type="protein sequence ID" value="KAF2793731.1"/>
    <property type="molecule type" value="Genomic_DNA"/>
</dbReference>
<protein>
    <submittedName>
        <fullName evidence="1">Uncharacterized protein</fullName>
    </submittedName>
</protein>
<dbReference type="AlphaFoldDB" id="A0A6A6XBT9"/>
<accession>A0A6A6XBT9</accession>
<evidence type="ECO:0000313" key="1">
    <source>
        <dbReference type="EMBL" id="KAF2793731.1"/>
    </source>
</evidence>
<keyword evidence="2" id="KW-1185">Reference proteome</keyword>